<dbReference type="EMBL" id="MN739801">
    <property type="protein sequence ID" value="QHT26769.1"/>
    <property type="molecule type" value="Genomic_DNA"/>
</dbReference>
<feature type="compositionally biased region" description="Basic and acidic residues" evidence="2">
    <location>
        <begin position="180"/>
        <end position="193"/>
    </location>
</feature>
<sequence length="462" mass="54172">MEIVTINNINYVPGDFILKNAPIYSHRCRSSRELIKTKNIDETKYIFAKLINDTWIQAEGKSIKFDKIMIKEDIIKDIPELNNSNQIISNEDGIEQAPEIINLNDVEKFKDNEGNILDIETRGVRESDKIYFKVKDVSNGFSMINLYKNITDKDTLYKINKDYKYFMTNISHSVVINSDKNTDNSDKNSDKTNQKSNATTTIKKELFLTYEGMLRVLFVSRNNKTSSFIKWATEKLFTIQMGSEEKKEELGTEILNVNIKSYRAVFKSYASKFPCIYLLELGTVKNLRDTFNIQYNIDNNLIVYKYGFTDDLERRLIEHNNDYGKLKNVNIFLSIFNIIDVKYTSEAENDLRQFFKNLNKILSIDGRKELIVLNNEELKTVKREYKHIGNDYIGSTQGLQDKIKELEIKILELQNEIKDNKNKYELDLLKKDMIIQEQQSQIKYKDLELEFKDLKLSNYVNN</sequence>
<feature type="domain" description="Bacteriophage T5 Orf172 DNA-binding" evidence="3">
    <location>
        <begin position="299"/>
        <end position="384"/>
    </location>
</feature>
<protein>
    <recommendedName>
        <fullName evidence="3">Bacteriophage T5 Orf172 DNA-binding domain-containing protein</fullName>
    </recommendedName>
</protein>
<evidence type="ECO:0000256" key="1">
    <source>
        <dbReference type="SAM" id="Coils"/>
    </source>
</evidence>
<dbReference type="InterPro" id="IPR018306">
    <property type="entry name" value="Phage_T5_Orf172_DNA-bd"/>
</dbReference>
<accession>A0A6C0EEU3</accession>
<keyword evidence="1" id="KW-0175">Coiled coil</keyword>
<reference evidence="4" key="1">
    <citation type="journal article" date="2020" name="Nature">
        <title>Giant virus diversity and host interactions through global metagenomics.</title>
        <authorList>
            <person name="Schulz F."/>
            <person name="Roux S."/>
            <person name="Paez-Espino D."/>
            <person name="Jungbluth S."/>
            <person name="Walsh D.A."/>
            <person name="Denef V.J."/>
            <person name="McMahon K.D."/>
            <person name="Konstantinidis K.T."/>
            <person name="Eloe-Fadrosh E.A."/>
            <person name="Kyrpides N.C."/>
            <person name="Woyke T."/>
        </authorList>
    </citation>
    <scope>NUCLEOTIDE SEQUENCE</scope>
    <source>
        <strain evidence="4">GVMAG-M-3300023179-2</strain>
    </source>
</reference>
<evidence type="ECO:0000256" key="2">
    <source>
        <dbReference type="SAM" id="MobiDB-lite"/>
    </source>
</evidence>
<evidence type="ECO:0000259" key="3">
    <source>
        <dbReference type="Pfam" id="PF10544"/>
    </source>
</evidence>
<feature type="region of interest" description="Disordered" evidence="2">
    <location>
        <begin position="177"/>
        <end position="196"/>
    </location>
</feature>
<feature type="coiled-coil region" evidence="1">
    <location>
        <begin position="396"/>
        <end position="423"/>
    </location>
</feature>
<organism evidence="4">
    <name type="scientific">viral metagenome</name>
    <dbReference type="NCBI Taxonomy" id="1070528"/>
    <lineage>
        <taxon>unclassified sequences</taxon>
        <taxon>metagenomes</taxon>
        <taxon>organismal metagenomes</taxon>
    </lineage>
</organism>
<evidence type="ECO:0000313" key="4">
    <source>
        <dbReference type="EMBL" id="QHT26769.1"/>
    </source>
</evidence>
<name>A0A6C0EEU3_9ZZZZ</name>
<dbReference type="AlphaFoldDB" id="A0A6C0EEU3"/>
<proteinExistence type="predicted"/>
<dbReference type="Pfam" id="PF10544">
    <property type="entry name" value="T5orf172"/>
    <property type="match status" value="1"/>
</dbReference>